<evidence type="ECO:0000256" key="2">
    <source>
        <dbReference type="ARBA" id="ARBA00010265"/>
    </source>
</evidence>
<dbReference type="EMBL" id="PJRS01000047">
    <property type="protein sequence ID" value="PLR20004.1"/>
    <property type="molecule type" value="Genomic_DNA"/>
</dbReference>
<dbReference type="Gene3D" id="2.40.128.260">
    <property type="entry name" value="Type IV secretion system, VirB10/TraB/TrbI"/>
    <property type="match status" value="1"/>
</dbReference>
<dbReference type="Proteomes" id="UP000234479">
    <property type="component" value="Unassembled WGS sequence"/>
</dbReference>
<keyword evidence="3 7" id="KW-0812">Transmembrane</keyword>
<keyword evidence="4 7" id="KW-1133">Transmembrane helix</keyword>
<evidence type="ECO:0000256" key="4">
    <source>
        <dbReference type="ARBA" id="ARBA00022989"/>
    </source>
</evidence>
<evidence type="ECO:0000256" key="1">
    <source>
        <dbReference type="ARBA" id="ARBA00004167"/>
    </source>
</evidence>
<dbReference type="InterPro" id="IPR042217">
    <property type="entry name" value="T4SS_VirB10/TrbI"/>
</dbReference>
<feature type="compositionally biased region" description="Pro residues" evidence="6">
    <location>
        <begin position="70"/>
        <end position="82"/>
    </location>
</feature>
<dbReference type="RefSeq" id="WP_101720259.1">
    <property type="nucleotide sequence ID" value="NZ_PJRS01000047.1"/>
</dbReference>
<feature type="compositionally biased region" description="Pro residues" evidence="6">
    <location>
        <begin position="114"/>
        <end position="124"/>
    </location>
</feature>
<proteinExistence type="inferred from homology"/>
<evidence type="ECO:0000256" key="3">
    <source>
        <dbReference type="ARBA" id="ARBA00022692"/>
    </source>
</evidence>
<evidence type="ECO:0000256" key="6">
    <source>
        <dbReference type="SAM" id="MobiDB-lite"/>
    </source>
</evidence>
<name>A0A2N5D1R4_9CAUL</name>
<dbReference type="Pfam" id="PF03743">
    <property type="entry name" value="TrbI"/>
    <property type="match status" value="1"/>
</dbReference>
<reference evidence="8 9" key="1">
    <citation type="submission" date="2017-12" db="EMBL/GenBank/DDBJ databases">
        <title>The genome sequence of Caulobacter sp. 410.</title>
        <authorList>
            <person name="Gao J."/>
            <person name="Mao X."/>
            <person name="Sun J."/>
        </authorList>
    </citation>
    <scope>NUCLEOTIDE SEQUENCE [LARGE SCALE GENOMIC DNA]</scope>
    <source>
        <strain evidence="8 9">410</strain>
    </source>
</reference>
<gene>
    <name evidence="8" type="ORF">SGCZBJ_23025</name>
</gene>
<comment type="subcellular location">
    <subcellularLocation>
        <location evidence="1">Membrane</location>
        <topology evidence="1">Single-pass membrane protein</topology>
    </subcellularLocation>
</comment>
<dbReference type="AlphaFoldDB" id="A0A2N5D1R4"/>
<evidence type="ECO:0000256" key="7">
    <source>
        <dbReference type="SAM" id="Phobius"/>
    </source>
</evidence>
<feature type="region of interest" description="Disordered" evidence="6">
    <location>
        <begin position="65"/>
        <end position="84"/>
    </location>
</feature>
<feature type="region of interest" description="Disordered" evidence="6">
    <location>
        <begin position="96"/>
        <end position="170"/>
    </location>
</feature>
<organism evidence="8 9">
    <name type="scientific">Caulobacter zeae</name>
    <dbReference type="NCBI Taxonomy" id="2055137"/>
    <lineage>
        <taxon>Bacteria</taxon>
        <taxon>Pseudomonadati</taxon>
        <taxon>Pseudomonadota</taxon>
        <taxon>Alphaproteobacteria</taxon>
        <taxon>Caulobacterales</taxon>
        <taxon>Caulobacteraceae</taxon>
        <taxon>Caulobacter</taxon>
    </lineage>
</organism>
<sequence length="371" mass="38152">MTQDIDPRLTPQVQDDLAAADAQARPSVGKAGGVSNLAIMVAFGVFGLVVFGWLSTHRADARPQAAAIPSAPPAPPGPPPPVAKVAQVQGPLYTVPAPQFTVDNSAPDLDRAPLPEPSQVPPQAPLISVPDDSGRRRAPTLVVDLSDRNGAPGAGGEGARPVALNPDDRVSDRVGLDDAAPAKATAMRDLDAVIPQGAVIPAVMETAINSDLPGLARAMVTRDVKSFDGSTVLIPRGSRVIGQYKSGLALGASRVFVIWTRVIRPDGVSVQIGSPAADPLGRGGLEGKVDRHFFTRFGGSILTSVLSAGVAAVSNSRANSQIYIGSMSEAANMANAAKGTNTSPTIRTPQGAPVTIFVARDLDFSGVRGGR</sequence>
<comment type="similarity">
    <text evidence="2">Belongs to the TrbI/VirB10 family.</text>
</comment>
<dbReference type="GO" id="GO:0016020">
    <property type="term" value="C:membrane"/>
    <property type="evidence" value="ECO:0007669"/>
    <property type="project" value="UniProtKB-SubCell"/>
</dbReference>
<dbReference type="InterPro" id="IPR005498">
    <property type="entry name" value="T4SS_VirB10/TraB/TrbI"/>
</dbReference>
<keyword evidence="5 7" id="KW-0472">Membrane</keyword>
<keyword evidence="9" id="KW-1185">Reference proteome</keyword>
<evidence type="ECO:0000256" key="5">
    <source>
        <dbReference type="ARBA" id="ARBA00023136"/>
    </source>
</evidence>
<dbReference type="CDD" id="cd16429">
    <property type="entry name" value="VirB10"/>
    <property type="match status" value="1"/>
</dbReference>
<feature type="transmembrane region" description="Helical" evidence="7">
    <location>
        <begin position="34"/>
        <end position="54"/>
    </location>
</feature>
<evidence type="ECO:0000313" key="9">
    <source>
        <dbReference type="Proteomes" id="UP000234479"/>
    </source>
</evidence>
<accession>A0A2N5D1R4</accession>
<protein>
    <submittedName>
        <fullName evidence="8">Type VI secretion protein</fullName>
    </submittedName>
</protein>
<dbReference type="OrthoDB" id="9807354at2"/>
<comment type="caution">
    <text evidence="8">The sequence shown here is derived from an EMBL/GenBank/DDBJ whole genome shotgun (WGS) entry which is preliminary data.</text>
</comment>
<evidence type="ECO:0000313" key="8">
    <source>
        <dbReference type="EMBL" id="PLR20004.1"/>
    </source>
</evidence>